<keyword evidence="3" id="KW-1185">Reference proteome</keyword>
<accession>A0A0C2JKI0</accession>
<dbReference type="PANTHER" id="PTHR47163">
    <property type="entry name" value="DDE_TNP_IS1595 DOMAIN-CONTAINING PROTEIN"/>
    <property type="match status" value="1"/>
</dbReference>
<sequence>MFGGIDRAEYGDKHFYAELIDDRTETTFLEIIQRRIRPHTRIISDGWKAYSRFKEYGYLHEVLIHDDKFIDPVVPYVHTQNIENMWLVLKRFLRKHGTHKAPYDYEYIAEFFNRL</sequence>
<gene>
    <name evidence="2" type="ORF">RF11_15683</name>
</gene>
<proteinExistence type="predicted"/>
<evidence type="ECO:0000259" key="1">
    <source>
        <dbReference type="SMART" id="SM01126"/>
    </source>
</evidence>
<dbReference type="InterPro" id="IPR053164">
    <property type="entry name" value="IS1016-like_transposase"/>
</dbReference>
<dbReference type="PANTHER" id="PTHR47163:SF2">
    <property type="entry name" value="SI:DKEY-17M8.2"/>
    <property type="match status" value="1"/>
</dbReference>
<dbReference type="OrthoDB" id="6412411at2759"/>
<dbReference type="EMBL" id="JWZT01002253">
    <property type="protein sequence ID" value="KII69903.1"/>
    <property type="molecule type" value="Genomic_DNA"/>
</dbReference>
<evidence type="ECO:0000313" key="3">
    <source>
        <dbReference type="Proteomes" id="UP000031668"/>
    </source>
</evidence>
<comment type="caution">
    <text evidence="2">The sequence shown here is derived from an EMBL/GenBank/DDBJ whole genome shotgun (WGS) entry which is preliminary data.</text>
</comment>
<name>A0A0C2JKI0_THEKT</name>
<dbReference type="Pfam" id="PF12762">
    <property type="entry name" value="DDE_Tnp_IS1595"/>
    <property type="match status" value="1"/>
</dbReference>
<dbReference type="SMART" id="SM01126">
    <property type="entry name" value="DDE_Tnp_IS1595"/>
    <property type="match status" value="1"/>
</dbReference>
<dbReference type="InterPro" id="IPR024445">
    <property type="entry name" value="Tnp_ISXO2-like"/>
</dbReference>
<evidence type="ECO:0000313" key="2">
    <source>
        <dbReference type="EMBL" id="KII69903.1"/>
    </source>
</evidence>
<dbReference type="AlphaFoldDB" id="A0A0C2JKI0"/>
<organism evidence="2 3">
    <name type="scientific">Thelohanellus kitauei</name>
    <name type="common">Myxosporean</name>
    <dbReference type="NCBI Taxonomy" id="669202"/>
    <lineage>
        <taxon>Eukaryota</taxon>
        <taxon>Metazoa</taxon>
        <taxon>Cnidaria</taxon>
        <taxon>Myxozoa</taxon>
        <taxon>Myxosporea</taxon>
        <taxon>Bivalvulida</taxon>
        <taxon>Platysporina</taxon>
        <taxon>Myxobolidae</taxon>
        <taxon>Thelohanellus</taxon>
    </lineage>
</organism>
<reference evidence="2 3" key="1">
    <citation type="journal article" date="2014" name="Genome Biol. Evol.">
        <title>The genome of the myxosporean Thelohanellus kitauei shows adaptations to nutrient acquisition within its fish host.</title>
        <authorList>
            <person name="Yang Y."/>
            <person name="Xiong J."/>
            <person name="Zhou Z."/>
            <person name="Huo F."/>
            <person name="Miao W."/>
            <person name="Ran C."/>
            <person name="Liu Y."/>
            <person name="Zhang J."/>
            <person name="Feng J."/>
            <person name="Wang M."/>
            <person name="Wang M."/>
            <person name="Wang L."/>
            <person name="Yao B."/>
        </authorList>
    </citation>
    <scope>NUCLEOTIDE SEQUENCE [LARGE SCALE GENOMIC DNA]</scope>
    <source>
        <strain evidence="2">Wuqing</strain>
    </source>
</reference>
<protein>
    <recommendedName>
        <fullName evidence="1">ISXO2-like transposase domain-containing protein</fullName>
    </recommendedName>
</protein>
<feature type="domain" description="ISXO2-like transposase" evidence="1">
    <location>
        <begin position="1"/>
        <end position="113"/>
    </location>
</feature>
<dbReference type="Proteomes" id="UP000031668">
    <property type="component" value="Unassembled WGS sequence"/>
</dbReference>